<dbReference type="EMBL" id="ASPP01027619">
    <property type="protein sequence ID" value="ETO05976.1"/>
    <property type="molecule type" value="Genomic_DNA"/>
</dbReference>
<reference evidence="3 4" key="1">
    <citation type="journal article" date="2013" name="Curr. Biol.">
        <title>The Genome of the Foraminiferan Reticulomyxa filosa.</title>
        <authorList>
            <person name="Glockner G."/>
            <person name="Hulsmann N."/>
            <person name="Schleicher M."/>
            <person name="Noegel A.A."/>
            <person name="Eichinger L."/>
            <person name="Gallinger C."/>
            <person name="Pawlowski J."/>
            <person name="Sierra R."/>
            <person name="Euteneuer U."/>
            <person name="Pillet L."/>
            <person name="Moustafa A."/>
            <person name="Platzer M."/>
            <person name="Groth M."/>
            <person name="Szafranski K."/>
            <person name="Schliwa M."/>
        </authorList>
    </citation>
    <scope>NUCLEOTIDE SEQUENCE [LARGE SCALE GENOMIC DNA]</scope>
</reference>
<proteinExistence type="predicted"/>
<organism evidence="3 4">
    <name type="scientific">Reticulomyxa filosa</name>
    <dbReference type="NCBI Taxonomy" id="46433"/>
    <lineage>
        <taxon>Eukaryota</taxon>
        <taxon>Sar</taxon>
        <taxon>Rhizaria</taxon>
        <taxon>Retaria</taxon>
        <taxon>Foraminifera</taxon>
        <taxon>Monothalamids</taxon>
        <taxon>Reticulomyxidae</taxon>
        <taxon>Reticulomyxa</taxon>
    </lineage>
</organism>
<feature type="region of interest" description="Disordered" evidence="1">
    <location>
        <begin position="1"/>
        <end position="23"/>
    </location>
</feature>
<gene>
    <name evidence="3" type="ORF">RFI_31422</name>
</gene>
<accession>X6LXA7</accession>
<evidence type="ECO:0000313" key="3">
    <source>
        <dbReference type="EMBL" id="ETO05976.1"/>
    </source>
</evidence>
<dbReference type="AlphaFoldDB" id="X6LXA7"/>
<protein>
    <submittedName>
        <fullName evidence="3">Uncharacterized protein</fullName>
    </submittedName>
</protein>
<keyword evidence="2" id="KW-1133">Transmembrane helix</keyword>
<feature type="transmembrane region" description="Helical" evidence="2">
    <location>
        <begin position="54"/>
        <end position="74"/>
    </location>
</feature>
<feature type="transmembrane region" description="Helical" evidence="2">
    <location>
        <begin position="132"/>
        <end position="150"/>
    </location>
</feature>
<name>X6LXA7_RETFI</name>
<sequence>MEAPLVNPGRNENLKESQSTQLSQTADNHLSKLYNAFGKVEFQSSSWKRYCQRLVMIGLCSLLSLVITIISLAFPLDCSKTSTSDTDTRITSHVVNSQWYFLVHQVWSSFFNALIILCCYYGAIPVIKEEQLILLWMFEQFVCIFTGLLFNQSDSLRNNSNLVRAYNS</sequence>
<comment type="caution">
    <text evidence="3">The sequence shown here is derived from an EMBL/GenBank/DDBJ whole genome shotgun (WGS) entry which is preliminary data.</text>
</comment>
<dbReference type="Proteomes" id="UP000023152">
    <property type="component" value="Unassembled WGS sequence"/>
</dbReference>
<keyword evidence="2" id="KW-0812">Transmembrane</keyword>
<keyword evidence="2" id="KW-0472">Membrane</keyword>
<evidence type="ECO:0000256" key="2">
    <source>
        <dbReference type="SAM" id="Phobius"/>
    </source>
</evidence>
<feature type="transmembrane region" description="Helical" evidence="2">
    <location>
        <begin position="99"/>
        <end position="120"/>
    </location>
</feature>
<evidence type="ECO:0000313" key="4">
    <source>
        <dbReference type="Proteomes" id="UP000023152"/>
    </source>
</evidence>
<evidence type="ECO:0000256" key="1">
    <source>
        <dbReference type="SAM" id="MobiDB-lite"/>
    </source>
</evidence>
<keyword evidence="4" id="KW-1185">Reference proteome</keyword>